<dbReference type="EMBL" id="JAHQIW010005046">
    <property type="protein sequence ID" value="KAJ1364726.1"/>
    <property type="molecule type" value="Genomic_DNA"/>
</dbReference>
<comment type="caution">
    <text evidence="2">The sequence shown here is derived from an EMBL/GenBank/DDBJ whole genome shotgun (WGS) entry which is preliminary data.</text>
</comment>
<reference evidence="2" key="1">
    <citation type="submission" date="2021-06" db="EMBL/GenBank/DDBJ databases">
        <title>Parelaphostrongylus tenuis whole genome reference sequence.</title>
        <authorList>
            <person name="Garwood T.J."/>
            <person name="Larsen P.A."/>
            <person name="Fountain-Jones N.M."/>
            <person name="Garbe J.R."/>
            <person name="Macchietto M.G."/>
            <person name="Kania S.A."/>
            <person name="Gerhold R.W."/>
            <person name="Richards J.E."/>
            <person name="Wolf T.M."/>
        </authorList>
    </citation>
    <scope>NUCLEOTIDE SEQUENCE</scope>
    <source>
        <strain evidence="2">MNPRO001-30</strain>
        <tissue evidence="2">Meninges</tissue>
    </source>
</reference>
<feature type="region of interest" description="Disordered" evidence="1">
    <location>
        <begin position="1"/>
        <end position="34"/>
    </location>
</feature>
<gene>
    <name evidence="2" type="ORF">KIN20_024877</name>
</gene>
<protein>
    <submittedName>
        <fullName evidence="2">Uncharacterized protein</fullName>
    </submittedName>
</protein>
<keyword evidence="3" id="KW-1185">Reference proteome</keyword>
<dbReference type="AlphaFoldDB" id="A0AAD5NAB7"/>
<evidence type="ECO:0000256" key="1">
    <source>
        <dbReference type="SAM" id="MobiDB-lite"/>
    </source>
</evidence>
<sequence>MSSRKRAFPRVNDNTPTKGQDLKTLSGFGQSSTSSTLHSLAAKCKFQFASSTDKTPSLKTGDLHEISNYR</sequence>
<evidence type="ECO:0000313" key="3">
    <source>
        <dbReference type="Proteomes" id="UP001196413"/>
    </source>
</evidence>
<organism evidence="2 3">
    <name type="scientific">Parelaphostrongylus tenuis</name>
    <name type="common">Meningeal worm</name>
    <dbReference type="NCBI Taxonomy" id="148309"/>
    <lineage>
        <taxon>Eukaryota</taxon>
        <taxon>Metazoa</taxon>
        <taxon>Ecdysozoa</taxon>
        <taxon>Nematoda</taxon>
        <taxon>Chromadorea</taxon>
        <taxon>Rhabditida</taxon>
        <taxon>Rhabditina</taxon>
        <taxon>Rhabditomorpha</taxon>
        <taxon>Strongyloidea</taxon>
        <taxon>Metastrongylidae</taxon>
        <taxon>Parelaphostrongylus</taxon>
    </lineage>
</organism>
<dbReference type="Proteomes" id="UP001196413">
    <property type="component" value="Unassembled WGS sequence"/>
</dbReference>
<name>A0AAD5NAB7_PARTN</name>
<accession>A0AAD5NAB7</accession>
<proteinExistence type="predicted"/>
<evidence type="ECO:0000313" key="2">
    <source>
        <dbReference type="EMBL" id="KAJ1364726.1"/>
    </source>
</evidence>